<dbReference type="GO" id="GO:0005886">
    <property type="term" value="C:plasma membrane"/>
    <property type="evidence" value="ECO:0007669"/>
    <property type="project" value="UniProtKB-SubCell"/>
</dbReference>
<feature type="transmembrane region" description="Helical" evidence="8">
    <location>
        <begin position="609"/>
        <end position="628"/>
    </location>
</feature>
<evidence type="ECO:0000256" key="3">
    <source>
        <dbReference type="ARBA" id="ARBA00022676"/>
    </source>
</evidence>
<keyword evidence="2" id="KW-1003">Cell membrane</keyword>
<evidence type="ECO:0000313" key="10">
    <source>
        <dbReference type="Proteomes" id="UP000262583"/>
    </source>
</evidence>
<evidence type="ECO:0000256" key="2">
    <source>
        <dbReference type="ARBA" id="ARBA00022475"/>
    </source>
</evidence>
<dbReference type="GO" id="GO:0016763">
    <property type="term" value="F:pentosyltransferase activity"/>
    <property type="evidence" value="ECO:0007669"/>
    <property type="project" value="TreeGrafter"/>
</dbReference>
<accession>A0A2Z4Y300</accession>
<keyword evidence="7 8" id="KW-0472">Membrane</keyword>
<keyword evidence="3" id="KW-0328">Glycosyltransferase</keyword>
<feature type="transmembrane region" description="Helical" evidence="8">
    <location>
        <begin position="192"/>
        <end position="213"/>
    </location>
</feature>
<comment type="subcellular location">
    <subcellularLocation>
        <location evidence="1">Cell membrane</location>
        <topology evidence="1">Multi-pass membrane protein</topology>
    </subcellularLocation>
</comment>
<feature type="transmembrane region" description="Helical" evidence="8">
    <location>
        <begin position="449"/>
        <end position="468"/>
    </location>
</feature>
<evidence type="ECO:0000256" key="1">
    <source>
        <dbReference type="ARBA" id="ARBA00004651"/>
    </source>
</evidence>
<evidence type="ECO:0000256" key="4">
    <source>
        <dbReference type="ARBA" id="ARBA00022679"/>
    </source>
</evidence>
<protein>
    <recommendedName>
        <fullName evidence="11">Glycosyltransferase RgtA/B/C/D-like domain-containing protein</fullName>
    </recommendedName>
</protein>
<gene>
    <name evidence="9" type="ORF">BRCON_0451</name>
</gene>
<name>A0A2Z4Y300_SUMC1</name>
<feature type="transmembrane region" description="Helical" evidence="8">
    <location>
        <begin position="126"/>
        <end position="148"/>
    </location>
</feature>
<dbReference type="KEGG" id="schv:BRCON_0451"/>
<feature type="transmembrane region" description="Helical" evidence="8">
    <location>
        <begin position="585"/>
        <end position="603"/>
    </location>
</feature>
<dbReference type="GO" id="GO:0009103">
    <property type="term" value="P:lipopolysaccharide biosynthetic process"/>
    <property type="evidence" value="ECO:0007669"/>
    <property type="project" value="UniProtKB-ARBA"/>
</dbReference>
<evidence type="ECO:0000313" key="9">
    <source>
        <dbReference type="EMBL" id="AXA35228.1"/>
    </source>
</evidence>
<dbReference type="Proteomes" id="UP000262583">
    <property type="component" value="Chromosome"/>
</dbReference>
<reference evidence="9 10" key="1">
    <citation type="submission" date="2018-05" db="EMBL/GenBank/DDBJ databases">
        <title>A metagenomic window into the 2 km-deep terrestrial subsurface aquifer revealed taxonomically and functionally diverse microbial community comprising novel uncultured bacterial lineages.</title>
        <authorList>
            <person name="Kadnikov V.V."/>
            <person name="Mardanov A.V."/>
            <person name="Beletsky A.V."/>
            <person name="Banks D."/>
            <person name="Pimenov N.V."/>
            <person name="Frank Y.A."/>
            <person name="Karnachuk O.V."/>
            <person name="Ravin N.V."/>
        </authorList>
    </citation>
    <scope>NUCLEOTIDE SEQUENCE [LARGE SCALE GENOMIC DNA]</scope>
    <source>
        <strain evidence="9">BY</strain>
    </source>
</reference>
<feature type="transmembrane region" description="Helical" evidence="8">
    <location>
        <begin position="304"/>
        <end position="324"/>
    </location>
</feature>
<feature type="transmembrane region" description="Helical" evidence="8">
    <location>
        <begin position="276"/>
        <end position="297"/>
    </location>
</feature>
<feature type="transmembrane region" description="Helical" evidence="8">
    <location>
        <begin position="640"/>
        <end position="660"/>
    </location>
</feature>
<feature type="transmembrane region" description="Helical" evidence="8">
    <location>
        <begin position="101"/>
        <end position="120"/>
    </location>
</feature>
<dbReference type="AlphaFoldDB" id="A0A2Z4Y300"/>
<feature type="transmembrane region" description="Helical" evidence="8">
    <location>
        <begin position="68"/>
        <end position="89"/>
    </location>
</feature>
<feature type="transmembrane region" description="Helical" evidence="8">
    <location>
        <begin position="355"/>
        <end position="377"/>
    </location>
</feature>
<evidence type="ECO:0000256" key="6">
    <source>
        <dbReference type="ARBA" id="ARBA00022989"/>
    </source>
</evidence>
<evidence type="ECO:0000256" key="5">
    <source>
        <dbReference type="ARBA" id="ARBA00022692"/>
    </source>
</evidence>
<dbReference type="PANTHER" id="PTHR33908">
    <property type="entry name" value="MANNOSYLTRANSFERASE YKCB-RELATED"/>
    <property type="match status" value="1"/>
</dbReference>
<dbReference type="EMBL" id="CP030759">
    <property type="protein sequence ID" value="AXA35228.1"/>
    <property type="molecule type" value="Genomic_DNA"/>
</dbReference>
<evidence type="ECO:0000256" key="8">
    <source>
        <dbReference type="SAM" id="Phobius"/>
    </source>
</evidence>
<keyword evidence="6 8" id="KW-1133">Transmembrane helix</keyword>
<evidence type="ECO:0008006" key="11">
    <source>
        <dbReference type="Google" id="ProtNLM"/>
    </source>
</evidence>
<proteinExistence type="predicted"/>
<keyword evidence="4" id="KW-0808">Transferase</keyword>
<evidence type="ECO:0000256" key="7">
    <source>
        <dbReference type="ARBA" id="ARBA00023136"/>
    </source>
</evidence>
<keyword evidence="5 8" id="KW-0812">Transmembrane</keyword>
<organism evidence="9 10">
    <name type="scientific">Sumerlaea chitinivorans</name>
    <dbReference type="NCBI Taxonomy" id="2250252"/>
    <lineage>
        <taxon>Bacteria</taxon>
        <taxon>Candidatus Sumerlaeota</taxon>
        <taxon>Candidatus Sumerlaeia</taxon>
        <taxon>Candidatus Sumerlaeales</taxon>
        <taxon>Candidatus Sumerlaeaceae</taxon>
        <taxon>Candidatus Sumerlaea</taxon>
    </lineage>
</organism>
<dbReference type="PANTHER" id="PTHR33908:SF11">
    <property type="entry name" value="MEMBRANE PROTEIN"/>
    <property type="match status" value="1"/>
</dbReference>
<dbReference type="InterPro" id="IPR050297">
    <property type="entry name" value="LipidA_mod_glycosyltrf_83"/>
</dbReference>
<sequence length="826" mass="93043">MVWAWGLVLYFLVREGALPLSLLCQKLSWVCGLLPGFLVNAETTGAVPIIFPSLFTEDWHWWWANAPWSALAIAAAMATGYWLLGALLLDSMEHAMTPLGRHALALALGMGVAGVAFELVTLAHLLYQPVVVVVWAVLLGGAAVLRWLRPRWYLGKLAVSESWKQHEKRKELALEYYSRKLVVPLKTRSARIYWVACWVAIVVISGLTLLHGIGLPETYWDSLILYVGYARKIFLQHAFPTKVVGQVGIGLGANYPHLYPILTAQTATLAGFWHDAFAQLLPPLAGLASCLLLYALLEEMTRDRLLAVSAVLLFRAVPYGIAYFQYASDYAIAILFTSAFLYCAAQYLRTGLRGPLVLMWMFAAFAVHINYLMWVLWPVALLATLLAHVKGGSCEGHGEEPRRRYRCHSNANDPDSLVGELEDYLPPDERAWRQLHIGMRPSVAQLLKSRSFLVLVLCALAVASPWYIRNVIVTGNPVYAFFYNVFPSKHVNPAVMKSAEVEWRLNGDGLGRVGRTVGEKLRNSWFYFVTGPHHWKLGPVFMAFVIPGVLLFGARVVSHSVAQGVSRIRGQCNVSILPSMWDDTLKMGAIAALLFFLLWFYAYAVADMYLYQIIIVLPLFAIFAAFVFERFPAARARVPLYLLVLTIGIIPGFTMGLMGFKLKRSSGPNDVMQFSQVTLTALRNLFIDRETFYQMEFDGDMMMLRQVNALPPGTRILTHENRHLLLNEELHIVHLDDWEVQTAYGKSAAERVKVLDGLGIQYYLYVPNEDKHRANSWLGMDELIGEGYFEEVFRTPSAGASFREGLRYRHIPENTNVLYRRTSKKP</sequence>
<feature type="transmembrane region" description="Helical" evidence="8">
    <location>
        <begin position="330"/>
        <end position="348"/>
    </location>
</feature>